<name>A0A7J5TV39_9BACT</name>
<feature type="compositionally biased region" description="Basic and acidic residues" evidence="1">
    <location>
        <begin position="73"/>
        <end position="85"/>
    </location>
</feature>
<evidence type="ECO:0000313" key="3">
    <source>
        <dbReference type="EMBL" id="KAB7727937.1"/>
    </source>
</evidence>
<feature type="region of interest" description="Disordered" evidence="1">
    <location>
        <begin position="73"/>
        <end position="145"/>
    </location>
</feature>
<comment type="caution">
    <text evidence="3">The sequence shown here is derived from an EMBL/GenBank/DDBJ whole genome shotgun (WGS) entry which is preliminary data.</text>
</comment>
<organism evidence="3 4">
    <name type="scientific">Rudanella paleaurantiibacter</name>
    <dbReference type="NCBI Taxonomy" id="2614655"/>
    <lineage>
        <taxon>Bacteria</taxon>
        <taxon>Pseudomonadati</taxon>
        <taxon>Bacteroidota</taxon>
        <taxon>Cytophagia</taxon>
        <taxon>Cytophagales</taxon>
        <taxon>Cytophagaceae</taxon>
        <taxon>Rudanella</taxon>
    </lineage>
</organism>
<dbReference type="Proteomes" id="UP000488299">
    <property type="component" value="Unassembled WGS sequence"/>
</dbReference>
<protein>
    <submittedName>
        <fullName evidence="3">Uncharacterized protein</fullName>
    </submittedName>
</protein>
<dbReference type="AlphaFoldDB" id="A0A7J5TV39"/>
<evidence type="ECO:0000256" key="2">
    <source>
        <dbReference type="SAM" id="SignalP"/>
    </source>
</evidence>
<proteinExistence type="predicted"/>
<dbReference type="EMBL" id="WELI01000009">
    <property type="protein sequence ID" value="KAB7727937.1"/>
    <property type="molecule type" value="Genomic_DNA"/>
</dbReference>
<gene>
    <name evidence="3" type="ORF">F5984_19430</name>
</gene>
<keyword evidence="2" id="KW-0732">Signal</keyword>
<feature type="signal peptide" evidence="2">
    <location>
        <begin position="1"/>
        <end position="33"/>
    </location>
</feature>
<feature type="compositionally biased region" description="Polar residues" evidence="1">
    <location>
        <begin position="86"/>
        <end position="95"/>
    </location>
</feature>
<accession>A0A7J5TV39</accession>
<dbReference type="RefSeq" id="WP_152125888.1">
    <property type="nucleotide sequence ID" value="NZ_WELI01000009.1"/>
</dbReference>
<evidence type="ECO:0000313" key="4">
    <source>
        <dbReference type="Proteomes" id="UP000488299"/>
    </source>
</evidence>
<sequence length="145" mass="16295">MNSQTKGATLRTFVWRAVGSFFLGAVLLSTAFAQQENKLQNDPTYSTRNYKHPNKAAAAKAWESEITLGRQERRQVRMGDYKRSANTEQGATRLTFTPRRNRNTNPEIVAGYNYKNPRPQVATKESRKPAKPIAIVPAEEVPTGN</sequence>
<feature type="chain" id="PRO_5029707762" evidence="2">
    <location>
        <begin position="34"/>
        <end position="145"/>
    </location>
</feature>
<keyword evidence="4" id="KW-1185">Reference proteome</keyword>
<reference evidence="3 4" key="1">
    <citation type="submission" date="2019-10" db="EMBL/GenBank/DDBJ databases">
        <title>Rudanella paleaurantiibacter sp. nov., isolated from sludge.</title>
        <authorList>
            <person name="Xu S.Q."/>
        </authorList>
    </citation>
    <scope>NUCLEOTIDE SEQUENCE [LARGE SCALE GENOMIC DNA]</scope>
    <source>
        <strain evidence="3 4">HX-22-17</strain>
    </source>
</reference>
<evidence type="ECO:0000256" key="1">
    <source>
        <dbReference type="SAM" id="MobiDB-lite"/>
    </source>
</evidence>